<accession>A0AC34R3X8</accession>
<dbReference type="WBParaSite" id="JU765_v2.g3226.t1">
    <property type="protein sequence ID" value="JU765_v2.g3226.t1"/>
    <property type="gene ID" value="JU765_v2.g3226"/>
</dbReference>
<proteinExistence type="predicted"/>
<organism evidence="1 2">
    <name type="scientific">Panagrolaimus sp. JU765</name>
    <dbReference type="NCBI Taxonomy" id="591449"/>
    <lineage>
        <taxon>Eukaryota</taxon>
        <taxon>Metazoa</taxon>
        <taxon>Ecdysozoa</taxon>
        <taxon>Nematoda</taxon>
        <taxon>Chromadorea</taxon>
        <taxon>Rhabditida</taxon>
        <taxon>Tylenchina</taxon>
        <taxon>Panagrolaimomorpha</taxon>
        <taxon>Panagrolaimoidea</taxon>
        <taxon>Panagrolaimidae</taxon>
        <taxon>Panagrolaimus</taxon>
    </lineage>
</organism>
<evidence type="ECO:0000313" key="1">
    <source>
        <dbReference type="Proteomes" id="UP000887576"/>
    </source>
</evidence>
<name>A0AC34R3X8_9BILA</name>
<evidence type="ECO:0000313" key="2">
    <source>
        <dbReference type="WBParaSite" id="JU765_v2.g3226.t1"/>
    </source>
</evidence>
<sequence>MALAVEIGMDEESEKMKFSKLSLKMKILVIFCSFVLTGVCGFVCWMLAEATFTGVHYLANDQALPMNGDCRIHVEVYQLLYLVKMDGLETAVRESENPSDQAIRKMTQKQVKKYWDFMNKYDLYKAVVDKETRFNSYCVFCAIFLICIPIIFLLNPNAQKSAKKEFFQIFVLIFCFVYMGLSFYKIYELIVTDCSLLFD</sequence>
<reference evidence="2" key="1">
    <citation type="submission" date="2022-11" db="UniProtKB">
        <authorList>
            <consortium name="WormBaseParasite"/>
        </authorList>
    </citation>
    <scope>IDENTIFICATION</scope>
</reference>
<protein>
    <submittedName>
        <fullName evidence="2">Uncharacterized protein</fullName>
    </submittedName>
</protein>
<dbReference type="Proteomes" id="UP000887576">
    <property type="component" value="Unplaced"/>
</dbReference>